<keyword evidence="6" id="KW-1003">Cell membrane</keyword>
<evidence type="ECO:0000256" key="13">
    <source>
        <dbReference type="ARBA" id="ARBA00022989"/>
    </source>
</evidence>
<dbReference type="CDD" id="cd16922">
    <property type="entry name" value="HATPase_EvgS-ArcB-TorS-like"/>
    <property type="match status" value="1"/>
</dbReference>
<evidence type="ECO:0000256" key="11">
    <source>
        <dbReference type="ARBA" id="ARBA00022777"/>
    </source>
</evidence>
<comment type="function">
    <text evidence="17">May play the central regulatory role in sporulation. It may be an element of the effector pathway responsible for the activation of sporulation genes in response to nutritional stress. Spo0A may act in concert with spo0H (a sigma factor) to control the expression of some genes that are critical to the sporulation process.</text>
</comment>
<evidence type="ECO:0000256" key="4">
    <source>
        <dbReference type="ARBA" id="ARBA00012438"/>
    </source>
</evidence>
<dbReference type="KEGG" id="awo:Awo_c17550"/>
<keyword evidence="14" id="KW-0902">Two-component regulatory system</keyword>
<evidence type="ECO:0000256" key="7">
    <source>
        <dbReference type="ARBA" id="ARBA00022553"/>
    </source>
</evidence>
<dbReference type="InterPro" id="IPR036641">
    <property type="entry name" value="HPT_dom_sf"/>
</dbReference>
<dbReference type="FunFam" id="1.10.287.130:FF:000038">
    <property type="entry name" value="Sensory transduction histidine kinase"/>
    <property type="match status" value="1"/>
</dbReference>
<dbReference type="CDD" id="cd00082">
    <property type="entry name" value="HisKA"/>
    <property type="match status" value="1"/>
</dbReference>
<dbReference type="CDD" id="cd17546">
    <property type="entry name" value="REC_hyHK_CKI1_RcsC-like"/>
    <property type="match status" value="1"/>
</dbReference>
<evidence type="ECO:0000256" key="17">
    <source>
        <dbReference type="ARBA" id="ARBA00024867"/>
    </source>
</evidence>
<dbReference type="FunFam" id="3.30.565.10:FF:000010">
    <property type="entry name" value="Sensor histidine kinase RcsC"/>
    <property type="match status" value="1"/>
</dbReference>
<dbReference type="PROSITE" id="PS50112">
    <property type="entry name" value="PAS"/>
    <property type="match status" value="1"/>
</dbReference>
<evidence type="ECO:0000256" key="16">
    <source>
        <dbReference type="ARBA" id="ARBA00023306"/>
    </source>
</evidence>
<evidence type="ECO:0000256" key="8">
    <source>
        <dbReference type="ARBA" id="ARBA00022679"/>
    </source>
</evidence>
<evidence type="ECO:0000256" key="14">
    <source>
        <dbReference type="ARBA" id="ARBA00023012"/>
    </source>
</evidence>
<dbReference type="InterPro" id="IPR001789">
    <property type="entry name" value="Sig_transdc_resp-reg_receiver"/>
</dbReference>
<sequence>MIELGHVIVDSNNSLIVARKKARKIALKLGCTEILATRIEAALSDIIRQLLTIEKKIDFLISIVEKDQKKGVMIVFGNLENKIKLNLPESCFDEFKYSIMKNRKYQANVYMPFVFIDPELNDLLIKELRAEIKSPSKEELIKEIELKNIELANSRQFMESVLDNLQAAVYVKDLDGRYTYLNKHWEDMTGFNREDCIGKRAKEIYNNELGSTYDQNDLEVIRLQKTQISEEISVNQAVKRTYLSTKVPMEQNGNIVGLCSISTDISLRKQMEEALFEAKMVAEEAAKSKSDFLANMSHEIRTPMNAILGMGYLIEKTDLSEKQKDYIDKIKQSGQHLLGIINDILDFSKIEAGKLNIEAINFKLDEVLDNLTNCSSEKCLEKGLELVFDIGPEVPNELCGDPLRIGQILINYVNNAIKFTDSGEIIVKIRKEQELTNEFILKFEVHDTGIGLTNDQRSKLFQSFHQGDTSTTRKYGGTGLGLAISKNLADLMGGEVGVESIIGKGSNFWFTTRFTTSQQIEESPVSYKIMSNVRTLVVDDNHQARLILSSMLKSMNVRVDETGSGKNAIEMILSSDQGNDPYDIIFIDMQMPHLNGIQTIERLNQRNLHKTPKYVMVTGYGREDVFFEAKRVGIEVVLVKPVNLWILYETTLRILSNPPQNGANEISTAAVSTQNKNQPELFKSKILLVEDNEINQQVAIEILEEGGFAVDVADNGQKAIAMVSADNYDLVLMDMQMPILDGLEATKQIRMNRQFKDLVIIAMTANAMTGDRERCIAGGMNDYLPKPIDPSELFKMMAQWIPSYNNRYHLIENKVATTSTISENKKLDLRITGLDVEQGLKRVLGKKKSYLKLLRKFVCGQKNMISDLEQAIKDGDYSTAERLIHTLKGAAGNIGAITIQESAIILETAIREYPNKDALKELIGDLNLQLNNLFKSLEENLPAENIEISGETVISSKEELLQFLETLKPALQSRKPKKCTEVLESSRFLLWPNELNAEVNELSQLVSKYKFKEAIKNVESLIIKLSEV</sequence>
<dbReference type="InterPro" id="IPR003594">
    <property type="entry name" value="HATPase_dom"/>
</dbReference>
<dbReference type="InterPro" id="IPR036097">
    <property type="entry name" value="HisK_dim/P_sf"/>
</dbReference>
<dbReference type="PRINTS" id="PR00344">
    <property type="entry name" value="BCTRLSENSOR"/>
</dbReference>
<dbReference type="SMART" id="SM00448">
    <property type="entry name" value="REC"/>
    <property type="match status" value="2"/>
</dbReference>
<dbReference type="SUPFAM" id="SSF47384">
    <property type="entry name" value="Homodimeric domain of signal transducing histidine kinase"/>
    <property type="match status" value="1"/>
</dbReference>
<keyword evidence="9" id="KW-0812">Transmembrane</keyword>
<dbReference type="Gene3D" id="1.20.120.160">
    <property type="entry name" value="HPT domain"/>
    <property type="match status" value="1"/>
</dbReference>
<feature type="domain" description="Response regulatory" evidence="22">
    <location>
        <begin position="685"/>
        <end position="801"/>
    </location>
</feature>
<dbReference type="Gene3D" id="1.10.287.130">
    <property type="match status" value="1"/>
</dbReference>
<comment type="subcellular location">
    <subcellularLocation>
        <location evidence="2">Cell membrane</location>
        <topology evidence="2">Multi-pass membrane protein</topology>
    </subcellularLocation>
</comment>
<dbReference type="RefSeq" id="WP_014356135.1">
    <property type="nucleotide sequence ID" value="NC_016894.1"/>
</dbReference>
<evidence type="ECO:0000313" key="26">
    <source>
        <dbReference type="Proteomes" id="UP000007177"/>
    </source>
</evidence>
<evidence type="ECO:0000256" key="19">
    <source>
        <dbReference type="PROSITE-ProRule" id="PRU00110"/>
    </source>
</evidence>
<evidence type="ECO:0000256" key="20">
    <source>
        <dbReference type="PROSITE-ProRule" id="PRU00169"/>
    </source>
</evidence>
<evidence type="ECO:0000259" key="24">
    <source>
        <dbReference type="PROSITE" id="PS50894"/>
    </source>
</evidence>
<feature type="modified residue" description="4-aspartylphosphate" evidence="20">
    <location>
        <position position="588"/>
    </location>
</feature>
<evidence type="ECO:0000256" key="15">
    <source>
        <dbReference type="ARBA" id="ARBA00023136"/>
    </source>
</evidence>
<dbReference type="SUPFAM" id="SSF47226">
    <property type="entry name" value="Histidine-containing phosphotransfer domain, HPT domain"/>
    <property type="match status" value="1"/>
</dbReference>
<dbReference type="Proteomes" id="UP000007177">
    <property type="component" value="Chromosome"/>
</dbReference>
<evidence type="ECO:0000256" key="12">
    <source>
        <dbReference type="ARBA" id="ARBA00022840"/>
    </source>
</evidence>
<keyword evidence="13" id="KW-1133">Transmembrane helix</keyword>
<dbReference type="SMART" id="SM00073">
    <property type="entry name" value="HPT"/>
    <property type="match status" value="1"/>
</dbReference>
<dbReference type="EC" id="2.7.13.3" evidence="4"/>
<dbReference type="SMART" id="SM00091">
    <property type="entry name" value="PAS"/>
    <property type="match status" value="1"/>
</dbReference>
<organism evidence="25 26">
    <name type="scientific">Acetobacterium woodii (strain ATCC 29683 / DSM 1030 / JCM 2381 / KCTC 1655 / WB1)</name>
    <dbReference type="NCBI Taxonomy" id="931626"/>
    <lineage>
        <taxon>Bacteria</taxon>
        <taxon>Bacillati</taxon>
        <taxon>Bacillota</taxon>
        <taxon>Clostridia</taxon>
        <taxon>Eubacteriales</taxon>
        <taxon>Eubacteriaceae</taxon>
        <taxon>Acetobacterium</taxon>
    </lineage>
</organism>
<feature type="domain" description="HPt" evidence="24">
    <location>
        <begin position="846"/>
        <end position="944"/>
    </location>
</feature>
<dbReference type="PROSITE" id="PS50894">
    <property type="entry name" value="HPT"/>
    <property type="match status" value="1"/>
</dbReference>
<dbReference type="InterPro" id="IPR013656">
    <property type="entry name" value="PAS_4"/>
</dbReference>
<keyword evidence="12" id="KW-0067">ATP-binding</keyword>
<evidence type="ECO:0000256" key="6">
    <source>
        <dbReference type="ARBA" id="ARBA00022475"/>
    </source>
</evidence>
<keyword evidence="26" id="KW-1185">Reference proteome</keyword>
<dbReference type="InterPro" id="IPR005467">
    <property type="entry name" value="His_kinase_dom"/>
</dbReference>
<dbReference type="Gene3D" id="3.40.50.2300">
    <property type="match status" value="2"/>
</dbReference>
<dbReference type="AlphaFoldDB" id="H6LI05"/>
<feature type="domain" description="PAS" evidence="23">
    <location>
        <begin position="154"/>
        <end position="241"/>
    </location>
</feature>
<feature type="modified residue" description="Phosphohistidine" evidence="19">
    <location>
        <position position="885"/>
    </location>
</feature>
<dbReference type="InterPro" id="IPR004358">
    <property type="entry name" value="Sig_transdc_His_kin-like_C"/>
</dbReference>
<dbReference type="InterPro" id="IPR000014">
    <property type="entry name" value="PAS"/>
</dbReference>
<dbReference type="CDD" id="cd00156">
    <property type="entry name" value="REC"/>
    <property type="match status" value="1"/>
</dbReference>
<evidence type="ECO:0000313" key="25">
    <source>
        <dbReference type="EMBL" id="AFA48535.1"/>
    </source>
</evidence>
<dbReference type="InterPro" id="IPR036890">
    <property type="entry name" value="HATPase_C_sf"/>
</dbReference>
<dbReference type="SMART" id="SM00387">
    <property type="entry name" value="HATPase_c"/>
    <property type="match status" value="1"/>
</dbReference>
<evidence type="ECO:0000259" key="23">
    <source>
        <dbReference type="PROSITE" id="PS50112"/>
    </source>
</evidence>
<dbReference type="EMBL" id="CP002987">
    <property type="protein sequence ID" value="AFA48535.1"/>
    <property type="molecule type" value="Genomic_DNA"/>
</dbReference>
<dbReference type="NCBIfam" id="TIGR00229">
    <property type="entry name" value="sensory_box"/>
    <property type="match status" value="1"/>
</dbReference>
<dbReference type="Gene3D" id="3.30.565.10">
    <property type="entry name" value="Histidine kinase-like ATPase, C-terminal domain"/>
    <property type="match status" value="1"/>
</dbReference>
<dbReference type="Pfam" id="PF00072">
    <property type="entry name" value="Response_reg"/>
    <property type="match status" value="2"/>
</dbReference>
<evidence type="ECO:0000256" key="18">
    <source>
        <dbReference type="ARBA" id="ARBA00074306"/>
    </source>
</evidence>
<dbReference type="InterPro" id="IPR011006">
    <property type="entry name" value="CheY-like_superfamily"/>
</dbReference>
<keyword evidence="8 25" id="KW-0808">Transferase</keyword>
<dbReference type="PANTHER" id="PTHR45339">
    <property type="entry name" value="HYBRID SIGNAL TRANSDUCTION HISTIDINE KINASE J"/>
    <property type="match status" value="1"/>
</dbReference>
<feature type="domain" description="Histidine kinase" evidence="21">
    <location>
        <begin position="295"/>
        <end position="516"/>
    </location>
</feature>
<dbReference type="Gene3D" id="3.30.450.20">
    <property type="entry name" value="PAS domain"/>
    <property type="match status" value="1"/>
</dbReference>
<dbReference type="InterPro" id="IPR008207">
    <property type="entry name" value="Sig_transdc_His_kin_Hpt_dom"/>
</dbReference>
<dbReference type="Pfam" id="PF02518">
    <property type="entry name" value="HATPase_c"/>
    <property type="match status" value="1"/>
</dbReference>
<evidence type="ECO:0000256" key="5">
    <source>
        <dbReference type="ARBA" id="ARBA00018672"/>
    </source>
</evidence>
<keyword evidence="7 20" id="KW-0597">Phosphoprotein</keyword>
<dbReference type="CDD" id="cd00130">
    <property type="entry name" value="PAS"/>
    <property type="match status" value="1"/>
</dbReference>
<comment type="catalytic activity">
    <reaction evidence="1">
        <text>ATP + protein L-histidine = ADP + protein N-phospho-L-histidine.</text>
        <dbReference type="EC" id="2.7.13.3"/>
    </reaction>
</comment>
<gene>
    <name evidence="25" type="ordered locus">Awo_c17550</name>
</gene>
<feature type="modified residue" description="4-aspartylphosphate" evidence="20">
    <location>
        <position position="734"/>
    </location>
</feature>
<dbReference type="SUPFAM" id="SSF55874">
    <property type="entry name" value="ATPase domain of HSP90 chaperone/DNA topoisomerase II/histidine kinase"/>
    <property type="match status" value="1"/>
</dbReference>
<dbReference type="GO" id="GO:0005524">
    <property type="term" value="F:ATP binding"/>
    <property type="evidence" value="ECO:0007669"/>
    <property type="project" value="UniProtKB-KW"/>
</dbReference>
<dbReference type="GO" id="GO:0005886">
    <property type="term" value="C:plasma membrane"/>
    <property type="evidence" value="ECO:0007669"/>
    <property type="project" value="UniProtKB-SubCell"/>
</dbReference>
<dbReference type="InterPro" id="IPR003661">
    <property type="entry name" value="HisK_dim/P_dom"/>
</dbReference>
<dbReference type="eggNOG" id="COG2205">
    <property type="taxonomic scope" value="Bacteria"/>
</dbReference>
<dbReference type="HOGENOM" id="CLU_000445_114_15_9"/>
<dbReference type="PROSITE" id="PS50110">
    <property type="entry name" value="RESPONSE_REGULATORY"/>
    <property type="match status" value="2"/>
</dbReference>
<dbReference type="InterPro" id="IPR035965">
    <property type="entry name" value="PAS-like_dom_sf"/>
</dbReference>
<dbReference type="SUPFAM" id="SSF52172">
    <property type="entry name" value="CheY-like"/>
    <property type="match status" value="2"/>
</dbReference>
<keyword evidence="15" id="KW-0472">Membrane</keyword>
<comment type="similarity">
    <text evidence="3">In the N-terminal section; belongs to the phytochrome family.</text>
</comment>
<dbReference type="GO" id="GO:0000155">
    <property type="term" value="F:phosphorelay sensor kinase activity"/>
    <property type="evidence" value="ECO:0007669"/>
    <property type="project" value="InterPro"/>
</dbReference>
<keyword evidence="10" id="KW-0547">Nucleotide-binding</keyword>
<dbReference type="PROSITE" id="PS50109">
    <property type="entry name" value="HIS_KIN"/>
    <property type="match status" value="1"/>
</dbReference>
<evidence type="ECO:0000256" key="2">
    <source>
        <dbReference type="ARBA" id="ARBA00004651"/>
    </source>
</evidence>
<keyword evidence="11 25" id="KW-0418">Kinase</keyword>
<dbReference type="STRING" id="931626.Awo_c17550"/>
<dbReference type="Pfam" id="PF00512">
    <property type="entry name" value="HisKA"/>
    <property type="match status" value="1"/>
</dbReference>
<dbReference type="Pfam" id="PF01627">
    <property type="entry name" value="Hpt"/>
    <property type="match status" value="1"/>
</dbReference>
<keyword evidence="16" id="KW-0131">Cell cycle</keyword>
<dbReference type="Pfam" id="PF08448">
    <property type="entry name" value="PAS_4"/>
    <property type="match status" value="1"/>
</dbReference>
<feature type="domain" description="Response regulatory" evidence="22">
    <location>
        <begin position="534"/>
        <end position="655"/>
    </location>
</feature>
<proteinExistence type="inferred from homology"/>
<dbReference type="SUPFAM" id="SSF55785">
    <property type="entry name" value="PYP-like sensor domain (PAS domain)"/>
    <property type="match status" value="1"/>
</dbReference>
<evidence type="ECO:0000256" key="1">
    <source>
        <dbReference type="ARBA" id="ARBA00000085"/>
    </source>
</evidence>
<protein>
    <recommendedName>
        <fullName evidence="18">Circadian input-output histidine kinase CikA</fullName>
        <ecNumber evidence="4">2.7.13.3</ecNumber>
    </recommendedName>
    <alternativeName>
        <fullName evidence="5">Stage 0 sporulation protein A homolog</fullName>
    </alternativeName>
</protein>
<reference evidence="26" key="1">
    <citation type="submission" date="2011-07" db="EMBL/GenBank/DDBJ databases">
        <title>Complete genome sequence of Acetobacterium woodii.</title>
        <authorList>
            <person name="Poehlein A."/>
            <person name="Schmidt S."/>
            <person name="Kaster A.-K."/>
            <person name="Goenrich M."/>
            <person name="Vollmers J."/>
            <person name="Thuermer A."/>
            <person name="Gottschalk G."/>
            <person name="Thauer R.K."/>
            <person name="Daniel R."/>
            <person name="Mueller V."/>
        </authorList>
    </citation>
    <scope>NUCLEOTIDE SEQUENCE [LARGE SCALE GENOMIC DNA]</scope>
    <source>
        <strain evidence="26">ATCC 29683 / DSM 1030 / JCM 2381 / KCTC 1655 / WB1</strain>
    </source>
</reference>
<name>H6LI05_ACEWD</name>
<dbReference type="eggNOG" id="COG0784">
    <property type="taxonomic scope" value="Bacteria"/>
</dbReference>
<evidence type="ECO:0000259" key="21">
    <source>
        <dbReference type="PROSITE" id="PS50109"/>
    </source>
</evidence>
<evidence type="ECO:0000256" key="3">
    <source>
        <dbReference type="ARBA" id="ARBA00006402"/>
    </source>
</evidence>
<evidence type="ECO:0000256" key="10">
    <source>
        <dbReference type="ARBA" id="ARBA00022741"/>
    </source>
</evidence>
<dbReference type="CDD" id="cd00088">
    <property type="entry name" value="HPT"/>
    <property type="match status" value="1"/>
</dbReference>
<reference evidence="25 26" key="2">
    <citation type="journal article" date="2012" name="PLoS ONE">
        <title>An ancient pathway combining carbon dioxide fixation with the generation and utilization of a sodium ion gradient for ATP synthesis.</title>
        <authorList>
            <person name="Poehlein A."/>
            <person name="Schmidt S."/>
            <person name="Kaster A.K."/>
            <person name="Goenrich M."/>
            <person name="Vollmers J."/>
            <person name="Thurmer A."/>
            <person name="Bertsch J."/>
            <person name="Schuchmann K."/>
            <person name="Voigt B."/>
            <person name="Hecker M."/>
            <person name="Daniel R."/>
            <person name="Thauer R.K."/>
            <person name="Gottschalk G."/>
            <person name="Muller V."/>
        </authorList>
    </citation>
    <scope>NUCLEOTIDE SEQUENCE [LARGE SCALE GENOMIC DNA]</scope>
    <source>
        <strain evidence="26">ATCC 29683 / DSM 1030 / JCM 2381 / KCTC 1655 / WB1</strain>
    </source>
</reference>
<dbReference type="PANTHER" id="PTHR45339:SF1">
    <property type="entry name" value="HYBRID SIGNAL TRANSDUCTION HISTIDINE KINASE J"/>
    <property type="match status" value="1"/>
</dbReference>
<dbReference type="eggNOG" id="COG2198">
    <property type="taxonomic scope" value="Bacteria"/>
</dbReference>
<dbReference type="OrthoDB" id="9804263at2"/>
<evidence type="ECO:0000259" key="22">
    <source>
        <dbReference type="PROSITE" id="PS50110"/>
    </source>
</evidence>
<evidence type="ECO:0000256" key="9">
    <source>
        <dbReference type="ARBA" id="ARBA00022692"/>
    </source>
</evidence>
<dbReference type="SMART" id="SM00388">
    <property type="entry name" value="HisKA"/>
    <property type="match status" value="1"/>
</dbReference>
<accession>H6LI05</accession>